<name>A3MSJ8_PYRCJ</name>
<gene>
    <name evidence="4" type="ordered locus">Pcal_0178</name>
</gene>
<evidence type="ECO:0000313" key="5">
    <source>
        <dbReference type="Proteomes" id="UP000001431"/>
    </source>
</evidence>
<feature type="region of interest" description="Disordered" evidence="2">
    <location>
        <begin position="32"/>
        <end position="57"/>
    </location>
</feature>
<keyword evidence="5" id="KW-1185">Reference proteome</keyword>
<dbReference type="EMBL" id="CP000561">
    <property type="protein sequence ID" value="ABO07615.1"/>
    <property type="molecule type" value="Genomic_DNA"/>
</dbReference>
<organism evidence="4 5">
    <name type="scientific">Pyrobaculum calidifontis (strain DSM 21063 / JCM 11548 / VA1)</name>
    <dbReference type="NCBI Taxonomy" id="410359"/>
    <lineage>
        <taxon>Archaea</taxon>
        <taxon>Thermoproteota</taxon>
        <taxon>Thermoprotei</taxon>
        <taxon>Thermoproteales</taxon>
        <taxon>Thermoproteaceae</taxon>
        <taxon>Pyrobaculum</taxon>
    </lineage>
</organism>
<dbReference type="CDD" id="cd13530">
    <property type="entry name" value="PBP2_peptides_like"/>
    <property type="match status" value="1"/>
</dbReference>
<dbReference type="PANTHER" id="PTHR35936:SF19">
    <property type="entry name" value="AMINO-ACID-BINDING PROTEIN YXEM-RELATED"/>
    <property type="match status" value="1"/>
</dbReference>
<dbReference type="OrthoDB" id="30671at2157"/>
<dbReference type="GeneID" id="4910006"/>
<feature type="domain" description="Solute-binding protein family 3/N-terminal" evidence="3">
    <location>
        <begin position="73"/>
        <end position="295"/>
    </location>
</feature>
<evidence type="ECO:0000259" key="3">
    <source>
        <dbReference type="SMART" id="SM00062"/>
    </source>
</evidence>
<dbReference type="Pfam" id="PF00497">
    <property type="entry name" value="SBP_bac_3"/>
    <property type="match status" value="1"/>
</dbReference>
<dbReference type="HOGENOM" id="CLU_019602_18_2_2"/>
<dbReference type="KEGG" id="pcl:Pcal_0178"/>
<sequence>MKSVVASIVALVVGLLLGYLLGVYTAPQATTPQAPAQTATTAPATATATAPSTTPQAASQCPVSVDVIKKRGKLILGTDATWPPWEWVRGNEIVGWDIDIAREIAKALGVQLEVRDMRFAGLLEAVRNGDVDLALSAITWTSEREKVLEFSMPYYLESVVVVTLAKRTDINRVEDLYGKTVGVQIGTTHEEWAAENLEKPGKAAVRRYDKVYPYMVEVLRRGDVDAIILDRSIATALVRKFPDLKISFEIPGTAGYISVAMPKCAQDLKLVVDQVIENLMQTGRLDEIFQRNFELFLQS</sequence>
<dbReference type="InterPro" id="IPR001638">
    <property type="entry name" value="Solute-binding_3/MltF_N"/>
</dbReference>
<dbReference type="SUPFAM" id="SSF53850">
    <property type="entry name" value="Periplasmic binding protein-like II"/>
    <property type="match status" value="1"/>
</dbReference>
<accession>A3MSJ8</accession>
<reference evidence="4" key="1">
    <citation type="submission" date="2007-02" db="EMBL/GenBank/DDBJ databases">
        <title>Complete sequence of Pyrobaculum calidifontis JCM 11548.</title>
        <authorList>
            <consortium name="US DOE Joint Genome Institute"/>
            <person name="Copeland A."/>
            <person name="Lucas S."/>
            <person name="Lapidus A."/>
            <person name="Barry K."/>
            <person name="Glavina del Rio T."/>
            <person name="Dalin E."/>
            <person name="Tice H."/>
            <person name="Pitluck S."/>
            <person name="Chain P."/>
            <person name="Malfatti S."/>
            <person name="Shin M."/>
            <person name="Vergez L."/>
            <person name="Schmutz J."/>
            <person name="Larimer F."/>
            <person name="Land M."/>
            <person name="Hauser L."/>
            <person name="Kyrpides N."/>
            <person name="Mikhailova N."/>
            <person name="Cozen A.E."/>
            <person name="Fitz-Gibbon S.T."/>
            <person name="House C.H."/>
            <person name="Saltikov C."/>
            <person name="Lowe T.M."/>
            <person name="Richardson P."/>
        </authorList>
    </citation>
    <scope>NUCLEOTIDE SEQUENCE [LARGE SCALE GENOMIC DNA]</scope>
    <source>
        <strain evidence="4">JCM 11548</strain>
    </source>
</reference>
<evidence type="ECO:0000313" key="4">
    <source>
        <dbReference type="EMBL" id="ABO07615.1"/>
    </source>
</evidence>
<dbReference type="Gene3D" id="3.40.190.10">
    <property type="entry name" value="Periplasmic binding protein-like II"/>
    <property type="match status" value="2"/>
</dbReference>
<dbReference type="PANTHER" id="PTHR35936">
    <property type="entry name" value="MEMBRANE-BOUND LYTIC MUREIN TRANSGLYCOSYLASE F"/>
    <property type="match status" value="1"/>
</dbReference>
<evidence type="ECO:0000256" key="2">
    <source>
        <dbReference type="SAM" id="MobiDB-lite"/>
    </source>
</evidence>
<proteinExistence type="predicted"/>
<dbReference type="AlphaFoldDB" id="A3MSJ8"/>
<dbReference type="Proteomes" id="UP000001431">
    <property type="component" value="Chromosome"/>
</dbReference>
<evidence type="ECO:0000256" key="1">
    <source>
        <dbReference type="ARBA" id="ARBA00022729"/>
    </source>
</evidence>
<dbReference type="RefSeq" id="WP_011848872.1">
    <property type="nucleotide sequence ID" value="NC_009073.1"/>
</dbReference>
<dbReference type="STRING" id="410359.Pcal_0178"/>
<keyword evidence="1" id="KW-0732">Signal</keyword>
<dbReference type="eggNOG" id="arCOG01799">
    <property type="taxonomic scope" value="Archaea"/>
</dbReference>
<dbReference type="SMART" id="SM00062">
    <property type="entry name" value="PBPb"/>
    <property type="match status" value="1"/>
</dbReference>
<protein>
    <submittedName>
        <fullName evidence="4">Amino acid ABC transporter substrate-binding protein, PAAT family</fullName>
    </submittedName>
</protein>